<feature type="domain" description="Peptidase S9 prolyl oligopeptidase catalytic" evidence="1">
    <location>
        <begin position="76"/>
        <end position="243"/>
    </location>
</feature>
<dbReference type="Gene3D" id="3.40.50.1820">
    <property type="entry name" value="alpha/beta hydrolase"/>
    <property type="match status" value="1"/>
</dbReference>
<gene>
    <name evidence="2" type="ORF">IDH44_01235</name>
</gene>
<name>A0A927BQB3_9BACL</name>
<organism evidence="2 3">
    <name type="scientific">Paenibacillus sabuli</name>
    <dbReference type="NCBI Taxonomy" id="2772509"/>
    <lineage>
        <taxon>Bacteria</taxon>
        <taxon>Bacillati</taxon>
        <taxon>Bacillota</taxon>
        <taxon>Bacilli</taxon>
        <taxon>Bacillales</taxon>
        <taxon>Paenibacillaceae</taxon>
        <taxon>Paenibacillus</taxon>
    </lineage>
</organism>
<keyword evidence="3" id="KW-1185">Reference proteome</keyword>
<dbReference type="SUPFAM" id="SSF53474">
    <property type="entry name" value="alpha/beta-Hydrolases"/>
    <property type="match status" value="1"/>
</dbReference>
<sequence length="352" mass="39048">MFEQYEDNIRLKARTEMAEFVSPYQDFRKHASSVTPGIRLGVNVIKPQRPGPVLMQLHGWHMSMPAPARRDSPLPGNGYLMVQVDMRGRAFSDGRPDCNGLELMDLYDAVQFVRAEYAQWISAPELVYLEGGSGGGGNVMAAVGKFPDLFAAATAYYGMSDYAAWYEQDQTGEFRDELDVWVGGPPAEDTERYRARSGCALAPNLLTPLYMAHGEHDIRVPVSHSRAYMETLRACGKQRLAKLDVLHGVGGKGHQDGMSEQQRTMMLQASEDNRRRHAAPPVLPSSGRLAVGGYVVTQPLRVRLEHMGQFAWLDYDLAQSRFRMTARGPYRYTITLADGATVAGTCTPDPTV</sequence>
<evidence type="ECO:0000313" key="3">
    <source>
        <dbReference type="Proteomes" id="UP000621560"/>
    </source>
</evidence>
<reference evidence="2" key="1">
    <citation type="submission" date="2020-09" db="EMBL/GenBank/DDBJ databases">
        <title>A novel bacterium of genus Paenibacillus, isolated from South China Sea.</title>
        <authorList>
            <person name="Huang H."/>
            <person name="Mo K."/>
            <person name="Hu Y."/>
        </authorList>
    </citation>
    <scope>NUCLEOTIDE SEQUENCE</scope>
    <source>
        <strain evidence="2">IB182496</strain>
    </source>
</reference>
<dbReference type="InterPro" id="IPR029058">
    <property type="entry name" value="AB_hydrolase_fold"/>
</dbReference>
<dbReference type="AlphaFoldDB" id="A0A927BQB3"/>
<comment type="caution">
    <text evidence="2">The sequence shown here is derived from an EMBL/GenBank/DDBJ whole genome shotgun (WGS) entry which is preliminary data.</text>
</comment>
<dbReference type="RefSeq" id="WP_190913926.1">
    <property type="nucleotide sequence ID" value="NZ_JACXIZ010000004.1"/>
</dbReference>
<evidence type="ECO:0000259" key="1">
    <source>
        <dbReference type="Pfam" id="PF00326"/>
    </source>
</evidence>
<dbReference type="Pfam" id="PF00326">
    <property type="entry name" value="Peptidase_S9"/>
    <property type="match status" value="1"/>
</dbReference>
<dbReference type="EMBL" id="JACXIZ010000004">
    <property type="protein sequence ID" value="MBD2843800.1"/>
    <property type="molecule type" value="Genomic_DNA"/>
</dbReference>
<dbReference type="Proteomes" id="UP000621560">
    <property type="component" value="Unassembled WGS sequence"/>
</dbReference>
<evidence type="ECO:0000313" key="2">
    <source>
        <dbReference type="EMBL" id="MBD2843800.1"/>
    </source>
</evidence>
<dbReference type="GO" id="GO:0008236">
    <property type="term" value="F:serine-type peptidase activity"/>
    <property type="evidence" value="ECO:0007669"/>
    <property type="project" value="InterPro"/>
</dbReference>
<accession>A0A927BQB3</accession>
<proteinExistence type="predicted"/>
<dbReference type="GO" id="GO:0006508">
    <property type="term" value="P:proteolysis"/>
    <property type="evidence" value="ECO:0007669"/>
    <property type="project" value="InterPro"/>
</dbReference>
<dbReference type="InterPro" id="IPR001375">
    <property type="entry name" value="Peptidase_S9_cat"/>
</dbReference>
<protein>
    <submittedName>
        <fullName evidence="2">Prolyl oligopeptidase family serine peptidase</fullName>
    </submittedName>
</protein>